<protein>
    <submittedName>
        <fullName evidence="1">Uncharacterized protein</fullName>
    </submittedName>
</protein>
<organism evidence="1 2">
    <name type="scientific">Flavobacterium segetis</name>
    <dbReference type="NCBI Taxonomy" id="271157"/>
    <lineage>
        <taxon>Bacteria</taxon>
        <taxon>Pseudomonadati</taxon>
        <taxon>Bacteroidota</taxon>
        <taxon>Flavobacteriia</taxon>
        <taxon>Flavobacteriales</taxon>
        <taxon>Flavobacteriaceae</taxon>
        <taxon>Flavobacterium</taxon>
    </lineage>
</organism>
<keyword evidence="2" id="KW-1185">Reference proteome</keyword>
<dbReference type="Proteomes" id="UP000184036">
    <property type="component" value="Unassembled WGS sequence"/>
</dbReference>
<proteinExistence type="predicted"/>
<dbReference type="AlphaFoldDB" id="A0A1M5I088"/>
<evidence type="ECO:0000313" key="1">
    <source>
        <dbReference type="EMBL" id="SHG21698.1"/>
    </source>
</evidence>
<name>A0A1M5I088_9FLAO</name>
<sequence>MISVIRRIFGKKTDLKNISKETIYSIKLFIKNRPTEKFN</sequence>
<reference evidence="2" key="1">
    <citation type="submission" date="2016-11" db="EMBL/GenBank/DDBJ databases">
        <authorList>
            <person name="Varghese N."/>
            <person name="Submissions S."/>
        </authorList>
    </citation>
    <scope>NUCLEOTIDE SEQUENCE [LARGE SCALE GENOMIC DNA]</scope>
    <source>
        <strain evidence="2">DSM 19741</strain>
    </source>
</reference>
<evidence type="ECO:0000313" key="2">
    <source>
        <dbReference type="Proteomes" id="UP000184036"/>
    </source>
</evidence>
<dbReference type="EMBL" id="FQWE01000006">
    <property type="protein sequence ID" value="SHG21698.1"/>
    <property type="molecule type" value="Genomic_DNA"/>
</dbReference>
<accession>A0A1M5I088</accession>
<gene>
    <name evidence="1" type="ORF">SAMN05444396_10645</name>
</gene>
<dbReference type="STRING" id="271157.SAMN05444396_10645"/>